<dbReference type="Pfam" id="PF04149">
    <property type="entry name" value="DUF397"/>
    <property type="match status" value="1"/>
</dbReference>
<dbReference type="EMBL" id="JACGWZ010000008">
    <property type="protein sequence ID" value="MBA8827493.1"/>
    <property type="molecule type" value="Genomic_DNA"/>
</dbReference>
<dbReference type="AlphaFoldDB" id="A0A839E2J0"/>
<dbReference type="Proteomes" id="UP000569329">
    <property type="component" value="Unassembled WGS sequence"/>
</dbReference>
<organism evidence="2 3">
    <name type="scientific">Halosaccharopolyspora lacisalsi</name>
    <dbReference type="NCBI Taxonomy" id="1000566"/>
    <lineage>
        <taxon>Bacteria</taxon>
        <taxon>Bacillati</taxon>
        <taxon>Actinomycetota</taxon>
        <taxon>Actinomycetes</taxon>
        <taxon>Pseudonocardiales</taxon>
        <taxon>Pseudonocardiaceae</taxon>
        <taxon>Halosaccharopolyspora</taxon>
    </lineage>
</organism>
<sequence length="66" mass="7441">MTMWFEDHLWFEPSRSDVDQGCVEVALTSQVVGVRDTKNREAGHFTVDAARWGSFVDAVKAGILDR</sequence>
<reference evidence="2 3" key="1">
    <citation type="submission" date="2020-07" db="EMBL/GenBank/DDBJ databases">
        <title>Sequencing the genomes of 1000 actinobacteria strains.</title>
        <authorList>
            <person name="Klenk H.-P."/>
        </authorList>
    </citation>
    <scope>NUCLEOTIDE SEQUENCE [LARGE SCALE GENOMIC DNA]</scope>
    <source>
        <strain evidence="2 3">DSM 45975</strain>
    </source>
</reference>
<evidence type="ECO:0000259" key="1">
    <source>
        <dbReference type="Pfam" id="PF04149"/>
    </source>
</evidence>
<gene>
    <name evidence="2" type="ORF">FHX42_004889</name>
</gene>
<name>A0A839E2J0_9PSEU</name>
<keyword evidence="3" id="KW-1185">Reference proteome</keyword>
<comment type="caution">
    <text evidence="2">The sequence shown here is derived from an EMBL/GenBank/DDBJ whole genome shotgun (WGS) entry which is preliminary data.</text>
</comment>
<accession>A0A839E2J0</accession>
<evidence type="ECO:0000313" key="2">
    <source>
        <dbReference type="EMBL" id="MBA8827493.1"/>
    </source>
</evidence>
<proteinExistence type="predicted"/>
<protein>
    <recommendedName>
        <fullName evidence="1">DUF397 domain-containing protein</fullName>
    </recommendedName>
</protein>
<feature type="domain" description="DUF397" evidence="1">
    <location>
        <begin position="10"/>
        <end position="60"/>
    </location>
</feature>
<dbReference type="InterPro" id="IPR007278">
    <property type="entry name" value="DUF397"/>
</dbReference>
<evidence type="ECO:0000313" key="3">
    <source>
        <dbReference type="Proteomes" id="UP000569329"/>
    </source>
</evidence>
<dbReference type="RefSeq" id="WP_235987839.1">
    <property type="nucleotide sequence ID" value="NZ_JACGWZ010000008.1"/>
</dbReference>